<feature type="region of interest" description="Disordered" evidence="1">
    <location>
        <begin position="89"/>
        <end position="127"/>
    </location>
</feature>
<evidence type="ECO:0000256" key="1">
    <source>
        <dbReference type="SAM" id="MobiDB-lite"/>
    </source>
</evidence>
<accession>A0A8D8HL81</accession>
<sequence length="139" mass="15989">MKKRSRNRKNRNQSWSSQRRWFGPAAARSLTSMTSRMLAASGLTRIAVAMRDVSEALLSEKKDYSTRRCIYRRTRRLCIRSIIVVKTRSTSRRSTTVSDRTFAKSSARRSAPRTPSTNTKSRTSREAVAFETNLHSWVT</sequence>
<evidence type="ECO:0000313" key="2">
    <source>
        <dbReference type="EMBL" id="CAG6537269.1"/>
    </source>
</evidence>
<dbReference type="EMBL" id="HBUE01323153">
    <property type="protein sequence ID" value="CAG6589282.1"/>
    <property type="molecule type" value="Transcribed_RNA"/>
</dbReference>
<organism evidence="2">
    <name type="scientific">Culex pipiens</name>
    <name type="common">House mosquito</name>
    <dbReference type="NCBI Taxonomy" id="7175"/>
    <lineage>
        <taxon>Eukaryota</taxon>
        <taxon>Metazoa</taxon>
        <taxon>Ecdysozoa</taxon>
        <taxon>Arthropoda</taxon>
        <taxon>Hexapoda</taxon>
        <taxon>Insecta</taxon>
        <taxon>Pterygota</taxon>
        <taxon>Neoptera</taxon>
        <taxon>Endopterygota</taxon>
        <taxon>Diptera</taxon>
        <taxon>Nematocera</taxon>
        <taxon>Culicoidea</taxon>
        <taxon>Culicidae</taxon>
        <taxon>Culicinae</taxon>
        <taxon>Culicini</taxon>
        <taxon>Culex</taxon>
        <taxon>Culex</taxon>
    </lineage>
</organism>
<dbReference type="EMBL" id="HBUE01216592">
    <property type="protein sequence ID" value="CAG6537271.1"/>
    <property type="molecule type" value="Transcribed_RNA"/>
</dbReference>
<proteinExistence type="predicted"/>
<dbReference type="AlphaFoldDB" id="A0A8D8HL81"/>
<reference evidence="2" key="1">
    <citation type="submission" date="2021-05" db="EMBL/GenBank/DDBJ databases">
        <authorList>
            <person name="Alioto T."/>
            <person name="Alioto T."/>
            <person name="Gomez Garrido J."/>
        </authorList>
    </citation>
    <scope>NUCLEOTIDE SEQUENCE</scope>
</reference>
<dbReference type="EMBL" id="HBUE01216591">
    <property type="protein sequence ID" value="CAG6537269.1"/>
    <property type="molecule type" value="Transcribed_RNA"/>
</dbReference>
<protein>
    <submittedName>
        <fullName evidence="2">(northern house mosquito) hypothetical protein</fullName>
    </submittedName>
</protein>
<dbReference type="EMBL" id="HBUE01323152">
    <property type="protein sequence ID" value="CAG6589280.1"/>
    <property type="molecule type" value="Transcribed_RNA"/>
</dbReference>
<name>A0A8D8HL81_CULPI</name>